<protein>
    <submittedName>
        <fullName evidence="2">Uncharacterized protein</fullName>
    </submittedName>
</protein>
<accession>A0A099KZT9</accession>
<dbReference type="EMBL" id="JQEC01000011">
    <property type="protein sequence ID" value="KGJ96269.1"/>
    <property type="molecule type" value="Genomic_DNA"/>
</dbReference>
<organism evidence="2 3">
    <name type="scientific">Colwellia psychrerythraea</name>
    <name type="common">Vibrio psychroerythus</name>
    <dbReference type="NCBI Taxonomy" id="28229"/>
    <lineage>
        <taxon>Bacteria</taxon>
        <taxon>Pseudomonadati</taxon>
        <taxon>Pseudomonadota</taxon>
        <taxon>Gammaproteobacteria</taxon>
        <taxon>Alteromonadales</taxon>
        <taxon>Colwelliaceae</taxon>
        <taxon>Colwellia</taxon>
    </lineage>
</organism>
<dbReference type="Proteomes" id="UP000029868">
    <property type="component" value="Unassembled WGS sequence"/>
</dbReference>
<sequence length="47" mass="5694">MKRPLKSNQRRKLLNRQHHKVTTRRQSHFNQTINELVEAQATSQINR</sequence>
<dbReference type="RefSeq" id="WP_197061160.1">
    <property type="nucleotide sequence ID" value="NZ_JQEC01000011.1"/>
</dbReference>
<gene>
    <name evidence="2" type="ORF">GAB14E_0216</name>
</gene>
<comment type="caution">
    <text evidence="2">The sequence shown here is derived from an EMBL/GenBank/DDBJ whole genome shotgun (WGS) entry which is preliminary data.</text>
</comment>
<evidence type="ECO:0000313" key="2">
    <source>
        <dbReference type="EMBL" id="KGJ96269.1"/>
    </source>
</evidence>
<dbReference type="AlphaFoldDB" id="A0A099KZT9"/>
<proteinExistence type="predicted"/>
<dbReference type="PATRIC" id="fig|28229.3.peg.1153"/>
<feature type="region of interest" description="Disordered" evidence="1">
    <location>
        <begin position="1"/>
        <end position="27"/>
    </location>
</feature>
<name>A0A099KZT9_COLPS</name>
<evidence type="ECO:0000313" key="3">
    <source>
        <dbReference type="Proteomes" id="UP000029868"/>
    </source>
</evidence>
<evidence type="ECO:0000256" key="1">
    <source>
        <dbReference type="SAM" id="MobiDB-lite"/>
    </source>
</evidence>
<reference evidence="2 3" key="1">
    <citation type="submission" date="2014-08" db="EMBL/GenBank/DDBJ databases">
        <title>Genomic and Phenotypic Diversity of Colwellia psychrerythraea strains from Disparate Marine Basins.</title>
        <authorList>
            <person name="Techtmann S.M."/>
            <person name="Stelling S.C."/>
            <person name="Utturkar S.M."/>
            <person name="Alshibli N."/>
            <person name="Harris A."/>
            <person name="Brown S.D."/>
            <person name="Hazen T.C."/>
        </authorList>
    </citation>
    <scope>NUCLEOTIDE SEQUENCE [LARGE SCALE GENOMIC DNA]</scope>
    <source>
        <strain evidence="2 3">GAB14E</strain>
    </source>
</reference>